<evidence type="ECO:0000313" key="4">
    <source>
        <dbReference type="Proteomes" id="UP000184267"/>
    </source>
</evidence>
<gene>
    <name evidence="3" type="ORF">TRAPUB_14056</name>
</gene>
<proteinExistence type="predicted"/>
<keyword evidence="4" id="KW-1185">Reference proteome</keyword>
<dbReference type="PANTHER" id="PTHR33119">
    <property type="entry name" value="IFI3P"/>
    <property type="match status" value="1"/>
</dbReference>
<dbReference type="AlphaFoldDB" id="A0A1M2VPJ4"/>
<feature type="domain" description="DUF4246" evidence="2">
    <location>
        <begin position="5"/>
        <end position="60"/>
    </location>
</feature>
<dbReference type="EMBL" id="MNAD01000908">
    <property type="protein sequence ID" value="OJT09476.1"/>
    <property type="molecule type" value="Genomic_DNA"/>
</dbReference>
<evidence type="ECO:0000259" key="2">
    <source>
        <dbReference type="Pfam" id="PF21666"/>
    </source>
</evidence>
<dbReference type="InterPro" id="IPR049207">
    <property type="entry name" value="DUF4246_N"/>
</dbReference>
<protein>
    <submittedName>
        <fullName evidence="3">Uncharacterized protein</fullName>
    </submittedName>
</protein>
<dbReference type="Proteomes" id="UP000184267">
    <property type="component" value="Unassembled WGS sequence"/>
</dbReference>
<organism evidence="3 4">
    <name type="scientific">Trametes pubescens</name>
    <name type="common">White-rot fungus</name>
    <dbReference type="NCBI Taxonomy" id="154538"/>
    <lineage>
        <taxon>Eukaryota</taxon>
        <taxon>Fungi</taxon>
        <taxon>Dikarya</taxon>
        <taxon>Basidiomycota</taxon>
        <taxon>Agaricomycotina</taxon>
        <taxon>Agaricomycetes</taxon>
        <taxon>Polyporales</taxon>
        <taxon>Polyporaceae</taxon>
        <taxon>Trametes</taxon>
    </lineage>
</organism>
<dbReference type="InterPro" id="IPR049192">
    <property type="entry name" value="DUF4246_C"/>
</dbReference>
<dbReference type="OMA" id="YHADQRD"/>
<name>A0A1M2VPJ4_TRAPU</name>
<dbReference type="STRING" id="154538.A0A1M2VPJ4"/>
<dbReference type="PANTHER" id="PTHR33119:SF1">
    <property type="entry name" value="FE2OG DIOXYGENASE DOMAIN-CONTAINING PROTEIN"/>
    <property type="match status" value="1"/>
</dbReference>
<dbReference type="InterPro" id="IPR025340">
    <property type="entry name" value="DUF4246"/>
</dbReference>
<evidence type="ECO:0000313" key="3">
    <source>
        <dbReference type="EMBL" id="OJT09476.1"/>
    </source>
</evidence>
<sequence length="599" mass="68237">MSNTESAKDLHFPTPFAPVLRYPTLLLEHRIRRFAREIKEKPCWWEKVHNPDIVARWTQEIVDRDGQSVKEHWGGERLYEAFLPDPNNENRELEKMWPRDPITDAQLRYLFDELKYHADQRDTNTGIYPAFAQQTAIPMVYESPALIDSALKAAIKQVAATLENVADDQKDWHPGSNGQVLDLVHPSLYCLRIGQSFALDPRPGHSDPLRPLSVDDYFRSRLDMSEFCPEDAWGANQIGRVPYDFTVSRAYQWLPTDFAVSEDGRVAPKGYINNLNPCEHSAAYETISSVLECFLPLIERVLSDVLSPAPPSPFVGVDPGGWYNHLPQPYNWWEDTPEAEEWDRVHLWPRLPDAEPFKAQPPEERIKFDLRGRTIQVIVKMANIVLSPESPSYPGGSWHVEGMSNEKIVATGLYYFDSANITESRLAFRAAVGDGEYPGASLLPGQQDDSKGYAVAYGLGRGEALNQELESIVAVEDKCVAFPNVYQHRVAPFALADRTRPGHRKILAFFVVDPSTHIHSTSDVPPQQAEWYRDAVYGAERFRRLPQELVDMILEYVLESTVSLEQAKADREALTEERVQFVVSHNEKVFEDTFNMCEH</sequence>
<dbReference type="OrthoDB" id="415532at2759"/>
<dbReference type="Pfam" id="PF21666">
    <property type="entry name" value="DUF4246_N"/>
    <property type="match status" value="1"/>
</dbReference>
<accession>A0A1M2VPJ4</accession>
<reference evidence="3 4" key="1">
    <citation type="submission" date="2016-10" db="EMBL/GenBank/DDBJ databases">
        <title>Genome sequence of the basidiomycete white-rot fungus Trametes pubescens.</title>
        <authorList>
            <person name="Makela M.R."/>
            <person name="Granchi Z."/>
            <person name="Peng M."/>
            <person name="De Vries R.P."/>
            <person name="Grigoriev I."/>
            <person name="Riley R."/>
            <person name="Hilden K."/>
        </authorList>
    </citation>
    <scope>NUCLEOTIDE SEQUENCE [LARGE SCALE GENOMIC DNA]</scope>
    <source>
        <strain evidence="3 4">FBCC735</strain>
    </source>
</reference>
<comment type="caution">
    <text evidence="3">The sequence shown here is derived from an EMBL/GenBank/DDBJ whole genome shotgun (WGS) entry which is preliminary data.</text>
</comment>
<dbReference type="Pfam" id="PF14033">
    <property type="entry name" value="DUF4246"/>
    <property type="match status" value="1"/>
</dbReference>
<feature type="domain" description="DUF4246" evidence="1">
    <location>
        <begin position="106"/>
        <end position="534"/>
    </location>
</feature>
<evidence type="ECO:0000259" key="1">
    <source>
        <dbReference type="Pfam" id="PF14033"/>
    </source>
</evidence>